<keyword evidence="3" id="KW-0830">Ubiquinone</keyword>
<dbReference type="GeneID" id="11139912"/>
<dbReference type="EMBL" id="CP002838">
    <property type="protein sequence ID" value="AEM38142.1"/>
    <property type="molecule type" value="Genomic_DNA"/>
</dbReference>
<evidence type="ECO:0000259" key="2">
    <source>
        <dbReference type="Pfam" id="PF01058"/>
    </source>
</evidence>
<dbReference type="OrthoDB" id="37913at2157"/>
<dbReference type="STRING" id="694429.Pyrfu_0270"/>
<dbReference type="Proteomes" id="UP000001037">
    <property type="component" value="Chromosome"/>
</dbReference>
<evidence type="ECO:0000313" key="4">
    <source>
        <dbReference type="Proteomes" id="UP000001037"/>
    </source>
</evidence>
<dbReference type="Pfam" id="PF01058">
    <property type="entry name" value="Oxidored_q6"/>
    <property type="match status" value="1"/>
</dbReference>
<feature type="domain" description="NADH:ubiquinone oxidoreductase-like 20kDa subunit" evidence="2">
    <location>
        <begin position="16"/>
        <end position="156"/>
    </location>
</feature>
<accession>G0EF99</accession>
<dbReference type="InterPro" id="IPR051349">
    <property type="entry name" value="Hydrogenase_assoc-protein"/>
</dbReference>
<evidence type="ECO:0000313" key="3">
    <source>
        <dbReference type="EMBL" id="AEM38142.1"/>
    </source>
</evidence>
<dbReference type="PANTHER" id="PTHR42845">
    <property type="entry name" value="COENZYME F420-REDUCING HYDROGENASE, GAMMA SUBUNIT"/>
    <property type="match status" value="1"/>
</dbReference>
<keyword evidence="1" id="KW-0560">Oxidoreductase</keyword>
<dbReference type="GO" id="GO:0051536">
    <property type="term" value="F:iron-sulfur cluster binding"/>
    <property type="evidence" value="ECO:0007669"/>
    <property type="project" value="InterPro"/>
</dbReference>
<dbReference type="AlphaFoldDB" id="G0EF99"/>
<dbReference type="InterPro" id="IPR037024">
    <property type="entry name" value="NiFe_Hase_small_N_sf"/>
</dbReference>
<dbReference type="InParanoid" id="G0EF99"/>
<reference evidence="3 4" key="1">
    <citation type="journal article" date="2011" name="Stand. Genomic Sci.">
        <title>Complete genome sequence of the hyperthermophilic chemolithoautotroph Pyrolobus fumarii type strain (1A).</title>
        <authorList>
            <person name="Anderson I."/>
            <person name="Goker M."/>
            <person name="Nolan M."/>
            <person name="Lucas S."/>
            <person name="Hammon N."/>
            <person name="Deshpande S."/>
            <person name="Cheng J.F."/>
            <person name="Tapia R."/>
            <person name="Han C."/>
            <person name="Goodwin L."/>
            <person name="Pitluck S."/>
            <person name="Huntemann M."/>
            <person name="Liolios K."/>
            <person name="Ivanova N."/>
            <person name="Pagani I."/>
            <person name="Mavromatis K."/>
            <person name="Ovchinikova G."/>
            <person name="Pati A."/>
            <person name="Chen A."/>
            <person name="Palaniappan K."/>
            <person name="Land M."/>
            <person name="Hauser L."/>
            <person name="Brambilla E.M."/>
            <person name="Huber H."/>
            <person name="Yasawong M."/>
            <person name="Rohde M."/>
            <person name="Spring S."/>
            <person name="Abt B."/>
            <person name="Sikorski J."/>
            <person name="Wirth R."/>
            <person name="Detter J.C."/>
            <person name="Woyke T."/>
            <person name="Bristow J."/>
            <person name="Eisen J.A."/>
            <person name="Markowitz V."/>
            <person name="Hugenholtz P."/>
            <person name="Kyrpides N.C."/>
            <person name="Klenk H.P."/>
            <person name="Lapidus A."/>
        </authorList>
    </citation>
    <scope>NUCLEOTIDE SEQUENCE [LARGE SCALE GENOMIC DNA]</scope>
    <source>
        <strain evidence="4">DSM 11204 / 1A</strain>
    </source>
</reference>
<dbReference type="RefSeq" id="WP_014025819.1">
    <property type="nucleotide sequence ID" value="NC_015931.1"/>
</dbReference>
<dbReference type="PANTHER" id="PTHR42845:SF3">
    <property type="entry name" value="CYTOSOLIC NIFE-HYDROGENASE, DELTA SUBUNIT"/>
    <property type="match status" value="1"/>
</dbReference>
<name>G0EF99_PYRF1</name>
<dbReference type="GO" id="GO:0016491">
    <property type="term" value="F:oxidoreductase activity"/>
    <property type="evidence" value="ECO:0007669"/>
    <property type="project" value="UniProtKB-KW"/>
</dbReference>
<protein>
    <submittedName>
        <fullName evidence="3">NADH ubiquinone oxidoreductase 20 kDa subunit</fullName>
    </submittedName>
</protein>
<keyword evidence="4" id="KW-1185">Reference proteome</keyword>
<organism evidence="3 4">
    <name type="scientific">Pyrolobus fumarii (strain DSM 11204 / 1A)</name>
    <dbReference type="NCBI Taxonomy" id="694429"/>
    <lineage>
        <taxon>Archaea</taxon>
        <taxon>Thermoproteota</taxon>
        <taxon>Thermoprotei</taxon>
        <taxon>Desulfurococcales</taxon>
        <taxon>Pyrodictiaceae</taxon>
        <taxon>Pyrolobus</taxon>
    </lineage>
</organism>
<dbReference type="eggNOG" id="arCOG02472">
    <property type="taxonomic scope" value="Archaea"/>
</dbReference>
<gene>
    <name evidence="3" type="ordered locus">Pyrfu_0270</name>
</gene>
<dbReference type="Gene3D" id="3.40.50.700">
    <property type="entry name" value="NADH:ubiquinone oxidoreductase-like, 20kDa subunit"/>
    <property type="match status" value="1"/>
</dbReference>
<sequence length="317" mass="35085">MSGGKLTLAVVPLTGCGGCEVQVLRTFEKYPELYEKYDVVYWPLVVEAEEMPESVDVVLVEGSVRTKKDVDVLRKARKAARYLITLGSCAGFGGINGQADYFPIEENMKSIYGKEKLENSVDMLERLYAPSDVVPVDYVVPRCPPTPEVLYKVLTAVYEGKRPPATLYSVCTQCPREMREIKQEITEEFFKKGLPGPDVDPKTCLLSQGYLCMGSVTIVGCGAPCTRAGIPCFGCGGPTAEIAVRRDQDIPVALARIIATLAGMDPIEGGEKVLKILEKVYGMRRFYTFTLESEVFRRKPRGFAIRLLAENRRAQQG</sequence>
<dbReference type="InterPro" id="IPR006137">
    <property type="entry name" value="NADH_UbQ_OxRdtase-like_20kDa"/>
</dbReference>
<evidence type="ECO:0000256" key="1">
    <source>
        <dbReference type="ARBA" id="ARBA00023002"/>
    </source>
</evidence>
<dbReference type="SUPFAM" id="SSF56770">
    <property type="entry name" value="HydA/Nqo6-like"/>
    <property type="match status" value="1"/>
</dbReference>
<proteinExistence type="predicted"/>
<dbReference type="HOGENOM" id="CLU_053270_0_0_2"/>
<dbReference type="KEGG" id="pfm:Pyrfu_0270"/>